<dbReference type="Proteomes" id="UP000324222">
    <property type="component" value="Unassembled WGS sequence"/>
</dbReference>
<proteinExistence type="predicted"/>
<accession>A0A5B7FGP2</accession>
<organism evidence="1 2">
    <name type="scientific">Portunus trituberculatus</name>
    <name type="common">Swimming crab</name>
    <name type="synonym">Neptunus trituberculatus</name>
    <dbReference type="NCBI Taxonomy" id="210409"/>
    <lineage>
        <taxon>Eukaryota</taxon>
        <taxon>Metazoa</taxon>
        <taxon>Ecdysozoa</taxon>
        <taxon>Arthropoda</taxon>
        <taxon>Crustacea</taxon>
        <taxon>Multicrustacea</taxon>
        <taxon>Malacostraca</taxon>
        <taxon>Eumalacostraca</taxon>
        <taxon>Eucarida</taxon>
        <taxon>Decapoda</taxon>
        <taxon>Pleocyemata</taxon>
        <taxon>Brachyura</taxon>
        <taxon>Eubrachyura</taxon>
        <taxon>Portunoidea</taxon>
        <taxon>Portunidae</taxon>
        <taxon>Portuninae</taxon>
        <taxon>Portunus</taxon>
    </lineage>
</organism>
<name>A0A5B7FGP2_PORTR</name>
<dbReference type="EMBL" id="VSRR010006276">
    <property type="protein sequence ID" value="MPC44419.1"/>
    <property type="molecule type" value="Genomic_DNA"/>
</dbReference>
<gene>
    <name evidence="1" type="ORF">E2C01_038092</name>
</gene>
<comment type="caution">
    <text evidence="1">The sequence shown here is derived from an EMBL/GenBank/DDBJ whole genome shotgun (WGS) entry which is preliminary data.</text>
</comment>
<keyword evidence="2" id="KW-1185">Reference proteome</keyword>
<evidence type="ECO:0000313" key="2">
    <source>
        <dbReference type="Proteomes" id="UP000324222"/>
    </source>
</evidence>
<dbReference type="AlphaFoldDB" id="A0A5B7FGP2"/>
<reference evidence="1 2" key="1">
    <citation type="submission" date="2019-05" db="EMBL/GenBank/DDBJ databases">
        <title>Another draft genome of Portunus trituberculatus and its Hox gene families provides insights of decapod evolution.</title>
        <authorList>
            <person name="Jeong J.-H."/>
            <person name="Song I."/>
            <person name="Kim S."/>
            <person name="Choi T."/>
            <person name="Kim D."/>
            <person name="Ryu S."/>
            <person name="Kim W."/>
        </authorList>
    </citation>
    <scope>NUCLEOTIDE SEQUENCE [LARGE SCALE GENOMIC DNA]</scope>
    <source>
        <tissue evidence="1">Muscle</tissue>
    </source>
</reference>
<protein>
    <submittedName>
        <fullName evidence="1">Uncharacterized protein</fullName>
    </submittedName>
</protein>
<evidence type="ECO:0000313" key="1">
    <source>
        <dbReference type="EMBL" id="MPC44419.1"/>
    </source>
</evidence>
<sequence>MCAGGGTQWWDGWGASLPQYSIRGSCVRTRRAALPFPPRTPLLTSSRRSSHTNRHQKLLSGNILAKCDSQWKCSVRGECPGSTQVKSEALPGCEVREWWPWPLAGCLAQGTLCYCCCCCWFTTTILLKVSAECCFPLASFALFSKQSEYFLAPNSRPSPPLALLGRISSTDATLWGKEMFLRWFGRDINFTLDVFLSKASQ</sequence>